<dbReference type="GO" id="GO:0005507">
    <property type="term" value="F:copper ion binding"/>
    <property type="evidence" value="ECO:0007669"/>
    <property type="project" value="TreeGrafter"/>
</dbReference>
<feature type="region of interest" description="Disordered" evidence="4">
    <location>
        <begin position="350"/>
        <end position="376"/>
    </location>
</feature>
<dbReference type="EMBL" id="LGRX02007467">
    <property type="protein sequence ID" value="KAK3274958.1"/>
    <property type="molecule type" value="Genomic_DNA"/>
</dbReference>
<keyword evidence="7" id="KW-1185">Reference proteome</keyword>
<feature type="compositionally biased region" description="Low complexity" evidence="4">
    <location>
        <begin position="974"/>
        <end position="984"/>
    </location>
</feature>
<proteinExistence type="inferred from homology"/>
<feature type="zinc finger region" description="C3H1-type" evidence="3">
    <location>
        <begin position="380"/>
        <end position="409"/>
    </location>
</feature>
<dbReference type="InterPro" id="IPR036822">
    <property type="entry name" value="CutC-like_dom_sf"/>
</dbReference>
<dbReference type="PROSITE" id="PS50103">
    <property type="entry name" value="ZF_C3H1"/>
    <property type="match status" value="1"/>
</dbReference>
<evidence type="ECO:0000256" key="4">
    <source>
        <dbReference type="SAM" id="MobiDB-lite"/>
    </source>
</evidence>
<feature type="region of interest" description="Disordered" evidence="4">
    <location>
        <begin position="412"/>
        <end position="440"/>
    </location>
</feature>
<evidence type="ECO:0000256" key="1">
    <source>
        <dbReference type="ARBA" id="ARBA00007768"/>
    </source>
</evidence>
<keyword evidence="3" id="KW-0862">Zinc</keyword>
<feature type="compositionally biased region" description="Basic and acidic residues" evidence="4">
    <location>
        <begin position="884"/>
        <end position="898"/>
    </location>
</feature>
<evidence type="ECO:0000256" key="2">
    <source>
        <dbReference type="ARBA" id="ARBA00019014"/>
    </source>
</evidence>
<sequence>MGLIFEVCCDSVESALAAQNGGAARIELCSSLAEGGLTPSHGSIKAVRALVSLPLYVIIRPRGGDFLYTQAEIQVMMEDILAAAGLGAQGAVFGVLTADGRVDEELLMKLVSLSQTLSLDVTFHRAFDLAISPSEALEALVRCGVPRVLTSGQRDSALSGLPLLSALNAQAGGRIALMAGGGISEDNIASIIQCSGIQEVHGSARVRACSKMQFNRQLSLSSTGTTSEDTWVTDSAKVAAIITAAASVIDVPHTIPPHLSLHPHAAAPYIYPHQLSPFSAAPGLPGTAPTAMPPPAGLSLYPYMGIPPGQGGYPPQSLVSAGVPAGVPHPMYPLGLAGERPDLHPLLPGPVPVSAARPPSPPPHTSATPAVVASEGAPLSTGGKICRFFFSSQGWCMKGASCRFLHTRPASHYEPTSQPAASHSQPTADASTLPSPVGVPSGATVASADFTGRSTELAATSVSQRMLPSPEAVVWGVGTNPNAAASGPQTWSGPAKDASQHAADVEQTLPVDAPRDESNPKGTQNHKVGGAAAVIGVDSDLPLVALGLEACNQTEGSVVPARAVDRRITPPPDLIAGSPMPSCAADFAPSSNQGAGSAMPARTAESKLTPPSDSGSGSALPARAAQSEVVLASDKGAGSAPPARAATHGDKATSAVTPIEHTQEAASTEQALPQRSRRRQRHSQGGSSEVADHKQRPRQPLKLQPSELEPEPQPTQSARTQPRQQAQNLPHPPPPQLRPQPQLPVQDQASQRVGPGGRRGGPASKAAQSEAARQSRGGLAEGQPAKTLSASAGGAGGASRPEGDARLTKAAEVTEAQMQLGARPAAAGQPGGSEGAPKERSEAGAAPQRGESSRGARRGAANGAVVARGESGRQSGSREASIAGDRDSSAGHETRGSVEDAAAGPPPGRSRGFRKRRKQKDGKENPQRQGQAVAGAAVPARVAHHAPGRIPGTAATPEDAPISPGHTGGSPRPAQAAAQTLAGANEVPQASVEVAGGTKAVPLWDGKSKNRAVFVHGDHRVYYSGDRVKVFYPNGQAQSYSSKSRAGSSGS</sequence>
<dbReference type="InterPro" id="IPR005627">
    <property type="entry name" value="CutC-like"/>
</dbReference>
<dbReference type="AlphaFoldDB" id="A0AAE0GBP5"/>
<evidence type="ECO:0000313" key="7">
    <source>
        <dbReference type="Proteomes" id="UP001190700"/>
    </source>
</evidence>
<dbReference type="PANTHER" id="PTHR12598">
    <property type="entry name" value="COPPER HOMEOSTASIS PROTEIN CUTC"/>
    <property type="match status" value="1"/>
</dbReference>
<name>A0AAE0GBP5_9CHLO</name>
<feature type="compositionally biased region" description="Polar residues" evidence="4">
    <location>
        <begin position="479"/>
        <end position="492"/>
    </location>
</feature>
<comment type="caution">
    <text evidence="6">The sequence shown here is derived from an EMBL/GenBank/DDBJ whole genome shotgun (WGS) entry which is preliminary data.</text>
</comment>
<feature type="domain" description="C3H1-type" evidence="5">
    <location>
        <begin position="380"/>
        <end position="409"/>
    </location>
</feature>
<evidence type="ECO:0000313" key="6">
    <source>
        <dbReference type="EMBL" id="KAK3274958.1"/>
    </source>
</evidence>
<feature type="compositionally biased region" description="Polar residues" evidence="4">
    <location>
        <begin position="664"/>
        <end position="673"/>
    </location>
</feature>
<dbReference type="InterPro" id="IPR000571">
    <property type="entry name" value="Znf_CCCH"/>
</dbReference>
<evidence type="ECO:0000259" key="5">
    <source>
        <dbReference type="PROSITE" id="PS50103"/>
    </source>
</evidence>
<feature type="compositionally biased region" description="Pro residues" evidence="4">
    <location>
        <begin position="730"/>
        <end position="742"/>
    </location>
</feature>
<feature type="compositionally biased region" description="Basic residues" evidence="4">
    <location>
        <begin position="911"/>
        <end position="920"/>
    </location>
</feature>
<keyword evidence="3" id="KW-0479">Metal-binding</keyword>
<feature type="region of interest" description="Disordered" evidence="4">
    <location>
        <begin position="569"/>
        <end position="986"/>
    </location>
</feature>
<reference evidence="6 7" key="1">
    <citation type="journal article" date="2015" name="Genome Biol. Evol.">
        <title>Comparative Genomics of a Bacterivorous Green Alga Reveals Evolutionary Causalities and Consequences of Phago-Mixotrophic Mode of Nutrition.</title>
        <authorList>
            <person name="Burns J.A."/>
            <person name="Paasch A."/>
            <person name="Narechania A."/>
            <person name="Kim E."/>
        </authorList>
    </citation>
    <scope>NUCLEOTIDE SEQUENCE [LARGE SCALE GENOMIC DNA]</scope>
    <source>
        <strain evidence="6 7">PLY_AMNH</strain>
    </source>
</reference>
<dbReference type="Pfam" id="PF03932">
    <property type="entry name" value="CutC"/>
    <property type="match status" value="1"/>
</dbReference>
<comment type="similarity">
    <text evidence="1">Belongs to the CutC family.</text>
</comment>
<organism evidence="6 7">
    <name type="scientific">Cymbomonas tetramitiformis</name>
    <dbReference type="NCBI Taxonomy" id="36881"/>
    <lineage>
        <taxon>Eukaryota</taxon>
        <taxon>Viridiplantae</taxon>
        <taxon>Chlorophyta</taxon>
        <taxon>Pyramimonadophyceae</taxon>
        <taxon>Pyramimonadales</taxon>
        <taxon>Pyramimonadaceae</taxon>
        <taxon>Cymbomonas</taxon>
    </lineage>
</organism>
<dbReference type="SUPFAM" id="SSF110395">
    <property type="entry name" value="CutC-like"/>
    <property type="match status" value="1"/>
</dbReference>
<protein>
    <recommendedName>
        <fullName evidence="2">Copper homeostasis protein cutC homolog</fullName>
    </recommendedName>
</protein>
<dbReference type="HAMAP" id="MF_00795">
    <property type="entry name" value="CutC"/>
    <property type="match status" value="1"/>
</dbReference>
<accession>A0AAE0GBP5</accession>
<dbReference type="PANTHER" id="PTHR12598:SF0">
    <property type="entry name" value="COPPER HOMEOSTASIS PROTEIN CUTC HOMOLOG"/>
    <property type="match status" value="1"/>
</dbReference>
<gene>
    <name evidence="6" type="ORF">CYMTET_16886</name>
</gene>
<feature type="compositionally biased region" description="Polar residues" evidence="4">
    <location>
        <begin position="414"/>
        <end position="434"/>
    </location>
</feature>
<feature type="compositionally biased region" description="Low complexity" evidence="4">
    <location>
        <begin position="858"/>
        <end position="869"/>
    </location>
</feature>
<dbReference type="Proteomes" id="UP001190700">
    <property type="component" value="Unassembled WGS sequence"/>
</dbReference>
<dbReference type="GO" id="GO:0008270">
    <property type="term" value="F:zinc ion binding"/>
    <property type="evidence" value="ECO:0007669"/>
    <property type="project" value="UniProtKB-KW"/>
</dbReference>
<feature type="region of interest" description="Disordered" evidence="4">
    <location>
        <begin position="478"/>
        <end position="503"/>
    </location>
</feature>
<dbReference type="FunFam" id="3.20.20.380:FF:000001">
    <property type="entry name" value="Copper homeostasis protein CutC"/>
    <property type="match status" value="1"/>
</dbReference>
<feature type="compositionally biased region" description="Low complexity" evidence="4">
    <location>
        <begin position="927"/>
        <end position="941"/>
    </location>
</feature>
<keyword evidence="3" id="KW-0863">Zinc-finger</keyword>
<evidence type="ECO:0000256" key="3">
    <source>
        <dbReference type="PROSITE-ProRule" id="PRU00723"/>
    </source>
</evidence>
<dbReference type="Gene3D" id="3.20.20.380">
    <property type="entry name" value="Copper homeostasis (CutC) domain"/>
    <property type="match status" value="1"/>
</dbReference>